<evidence type="ECO:0000256" key="5">
    <source>
        <dbReference type="HAMAP-Rule" id="MF_00651"/>
    </source>
</evidence>
<keyword evidence="1 5" id="KW-0963">Cytoplasm</keyword>
<keyword evidence="4 5" id="KW-0378">Hydrolase</keyword>
<dbReference type="InterPro" id="IPR005227">
    <property type="entry name" value="YqgF"/>
</dbReference>
<dbReference type="SUPFAM" id="SSF53098">
    <property type="entry name" value="Ribonuclease H-like"/>
    <property type="match status" value="1"/>
</dbReference>
<name>A0A235BMZ2_UNCW3</name>
<dbReference type="Gene3D" id="3.30.420.140">
    <property type="entry name" value="YqgF/RNase H-like domain"/>
    <property type="match status" value="1"/>
</dbReference>
<dbReference type="InterPro" id="IPR037027">
    <property type="entry name" value="YqgF/RNaseH-like_dom_sf"/>
</dbReference>
<dbReference type="EMBL" id="NOZQ01000225">
    <property type="protein sequence ID" value="OYD13688.1"/>
    <property type="molecule type" value="Genomic_DNA"/>
</dbReference>
<sequence>MKSLFMRILAIDLGIKSVGLAISGPLEIPQPLKCISRRDIFEKLKNIIDEYSVRLIVVGLPLMLGGKEGKMARDARRFATQIEERLGIKTKLVDERFSTEEANRILQEKGIKWDEDSISALLILERYLEEHSN</sequence>
<organism evidence="7 8">
    <name type="scientific">candidate division WOR-3 bacterium JGI_Cruoil_03_44_89</name>
    <dbReference type="NCBI Taxonomy" id="1973748"/>
    <lineage>
        <taxon>Bacteria</taxon>
        <taxon>Bacteria division WOR-3</taxon>
    </lineage>
</organism>
<dbReference type="Proteomes" id="UP000215215">
    <property type="component" value="Unassembled WGS sequence"/>
</dbReference>
<comment type="caution">
    <text evidence="7">The sequence shown here is derived from an EMBL/GenBank/DDBJ whole genome shotgun (WGS) entry which is preliminary data.</text>
</comment>
<evidence type="ECO:0000313" key="7">
    <source>
        <dbReference type="EMBL" id="OYD13688.1"/>
    </source>
</evidence>
<dbReference type="NCBIfam" id="TIGR00250">
    <property type="entry name" value="RNAse_H_YqgF"/>
    <property type="match status" value="1"/>
</dbReference>
<dbReference type="EC" id="3.1.-.-" evidence="5"/>
<protein>
    <recommendedName>
        <fullName evidence="5">Putative pre-16S rRNA nuclease</fullName>
        <ecNumber evidence="5">3.1.-.-</ecNumber>
    </recommendedName>
</protein>
<dbReference type="GO" id="GO:0005829">
    <property type="term" value="C:cytosol"/>
    <property type="evidence" value="ECO:0007669"/>
    <property type="project" value="TreeGrafter"/>
</dbReference>
<dbReference type="AlphaFoldDB" id="A0A235BMZ2"/>
<dbReference type="GO" id="GO:0000967">
    <property type="term" value="P:rRNA 5'-end processing"/>
    <property type="evidence" value="ECO:0007669"/>
    <property type="project" value="UniProtKB-UniRule"/>
</dbReference>
<dbReference type="InterPro" id="IPR006641">
    <property type="entry name" value="YqgF/RNaseH-like_dom"/>
</dbReference>
<evidence type="ECO:0000256" key="2">
    <source>
        <dbReference type="ARBA" id="ARBA00022517"/>
    </source>
</evidence>
<dbReference type="PANTHER" id="PTHR33317">
    <property type="entry name" value="POLYNUCLEOTIDYL TRANSFERASE, RIBONUCLEASE H-LIKE SUPERFAMILY PROTEIN"/>
    <property type="match status" value="1"/>
</dbReference>
<evidence type="ECO:0000256" key="4">
    <source>
        <dbReference type="ARBA" id="ARBA00022801"/>
    </source>
</evidence>
<feature type="domain" description="YqgF/RNase H-like" evidence="6">
    <location>
        <begin position="6"/>
        <end position="102"/>
    </location>
</feature>
<dbReference type="HAMAP" id="MF_00651">
    <property type="entry name" value="Nuclease_YqgF"/>
    <property type="match status" value="1"/>
</dbReference>
<evidence type="ECO:0000313" key="8">
    <source>
        <dbReference type="Proteomes" id="UP000215215"/>
    </source>
</evidence>
<evidence type="ECO:0000259" key="6">
    <source>
        <dbReference type="SMART" id="SM00732"/>
    </source>
</evidence>
<dbReference type="SMART" id="SM00732">
    <property type="entry name" value="YqgFc"/>
    <property type="match status" value="1"/>
</dbReference>
<dbReference type="GO" id="GO:0004518">
    <property type="term" value="F:nuclease activity"/>
    <property type="evidence" value="ECO:0007669"/>
    <property type="project" value="UniProtKB-KW"/>
</dbReference>
<reference evidence="7 8" key="1">
    <citation type="submission" date="2017-07" db="EMBL/GenBank/DDBJ databases">
        <title>Recovery of genomes from metagenomes via a dereplication, aggregation, and scoring strategy.</title>
        <authorList>
            <person name="Sieber C.M."/>
            <person name="Probst A.J."/>
            <person name="Sharrar A."/>
            <person name="Thomas B.C."/>
            <person name="Hess M."/>
            <person name="Tringe S.G."/>
            <person name="Banfield J.F."/>
        </authorList>
    </citation>
    <scope>NUCLEOTIDE SEQUENCE [LARGE SCALE GENOMIC DNA]</scope>
    <source>
        <strain evidence="7">JGI_Cruoil_03_44_89</strain>
    </source>
</reference>
<accession>A0A235BMZ2</accession>
<proteinExistence type="inferred from homology"/>
<dbReference type="CDD" id="cd16964">
    <property type="entry name" value="YqgF"/>
    <property type="match status" value="1"/>
</dbReference>
<dbReference type="PANTHER" id="PTHR33317:SF4">
    <property type="entry name" value="POLYNUCLEOTIDYL TRANSFERASE, RIBONUCLEASE H-LIKE SUPERFAMILY PROTEIN"/>
    <property type="match status" value="1"/>
</dbReference>
<dbReference type="GO" id="GO:0016788">
    <property type="term" value="F:hydrolase activity, acting on ester bonds"/>
    <property type="evidence" value="ECO:0007669"/>
    <property type="project" value="UniProtKB-UniRule"/>
</dbReference>
<evidence type="ECO:0000256" key="3">
    <source>
        <dbReference type="ARBA" id="ARBA00022722"/>
    </source>
</evidence>
<comment type="similarity">
    <text evidence="5">Belongs to the YqgF HJR family.</text>
</comment>
<dbReference type="Pfam" id="PF03652">
    <property type="entry name" value="RuvX"/>
    <property type="match status" value="1"/>
</dbReference>
<dbReference type="InterPro" id="IPR012337">
    <property type="entry name" value="RNaseH-like_sf"/>
</dbReference>
<evidence type="ECO:0000256" key="1">
    <source>
        <dbReference type="ARBA" id="ARBA00022490"/>
    </source>
</evidence>
<comment type="function">
    <text evidence="5">Could be a nuclease involved in processing of the 5'-end of pre-16S rRNA.</text>
</comment>
<comment type="subcellular location">
    <subcellularLocation>
        <location evidence="5">Cytoplasm</location>
    </subcellularLocation>
</comment>
<keyword evidence="3 5" id="KW-0540">Nuclease</keyword>
<keyword evidence="2 5" id="KW-0690">Ribosome biogenesis</keyword>
<gene>
    <name evidence="7" type="ORF">CH333_10460</name>
</gene>